<organism evidence="1 2">
    <name type="scientific">Dentiscutata erythropus</name>
    <dbReference type="NCBI Taxonomy" id="1348616"/>
    <lineage>
        <taxon>Eukaryota</taxon>
        <taxon>Fungi</taxon>
        <taxon>Fungi incertae sedis</taxon>
        <taxon>Mucoromycota</taxon>
        <taxon>Glomeromycotina</taxon>
        <taxon>Glomeromycetes</taxon>
        <taxon>Diversisporales</taxon>
        <taxon>Gigasporaceae</taxon>
        <taxon>Dentiscutata</taxon>
    </lineage>
</organism>
<protein>
    <submittedName>
        <fullName evidence="1">19295_t:CDS:1</fullName>
    </submittedName>
</protein>
<reference evidence="1" key="1">
    <citation type="submission" date="2021-06" db="EMBL/GenBank/DDBJ databases">
        <authorList>
            <person name="Kallberg Y."/>
            <person name="Tangrot J."/>
            <person name="Rosling A."/>
        </authorList>
    </citation>
    <scope>NUCLEOTIDE SEQUENCE</scope>
    <source>
        <strain evidence="1">MA453B</strain>
    </source>
</reference>
<evidence type="ECO:0000313" key="1">
    <source>
        <dbReference type="EMBL" id="CAG8448478.1"/>
    </source>
</evidence>
<proteinExistence type="predicted"/>
<evidence type="ECO:0000313" key="2">
    <source>
        <dbReference type="Proteomes" id="UP000789405"/>
    </source>
</evidence>
<name>A0A9N8VFT7_9GLOM</name>
<sequence>MNSTVEATAEILALYFPIPNDVKSISPNELADIPQKDPPPKDGVVKLYLTLSKSFLEYIAS</sequence>
<dbReference type="Proteomes" id="UP000789405">
    <property type="component" value="Unassembled WGS sequence"/>
</dbReference>
<dbReference type="EMBL" id="CAJVPY010000078">
    <property type="protein sequence ID" value="CAG8448478.1"/>
    <property type="molecule type" value="Genomic_DNA"/>
</dbReference>
<gene>
    <name evidence="1" type="ORF">DERYTH_LOCUS368</name>
</gene>
<comment type="caution">
    <text evidence="1">The sequence shown here is derived from an EMBL/GenBank/DDBJ whole genome shotgun (WGS) entry which is preliminary data.</text>
</comment>
<accession>A0A9N8VFT7</accession>
<keyword evidence="2" id="KW-1185">Reference proteome</keyword>
<dbReference type="AlphaFoldDB" id="A0A9N8VFT7"/>